<keyword evidence="1" id="KW-0732">Signal</keyword>
<reference evidence="3" key="1">
    <citation type="submission" date="2017-09" db="EMBL/GenBank/DDBJ databases">
        <authorList>
            <person name="Girard L."/>
            <person name="Lami R."/>
            <person name="Suzuki M."/>
            <person name="Baudart J."/>
        </authorList>
    </citation>
    <scope>NUCLEOTIDE SEQUENCE</scope>
    <source>
        <strain evidence="3">17LN0615E</strain>
    </source>
</reference>
<feature type="chain" id="PRO_5044580433" evidence="1">
    <location>
        <begin position="19"/>
        <end position="108"/>
    </location>
</feature>
<feature type="signal peptide" evidence="1">
    <location>
        <begin position="1"/>
        <end position="18"/>
    </location>
</feature>
<reference evidence="3 4" key="2">
    <citation type="submission" date="2018-03" db="EMBL/GenBank/DDBJ databases">
        <title>Genetic Diversity and Phenotypic Plasticity of AHL Mediated Quorum Sensing in Environmental Strains of Vibrio mediterranei.</title>
        <authorList>
            <person name="Lantoine F."/>
            <person name="Vouve F."/>
        </authorList>
    </citation>
    <scope>NUCLEOTIDE SEQUENCE [LARGE SCALE GENOMIC DNA]</scope>
    <source>
        <strain evidence="3 4">17LN0615E</strain>
    </source>
</reference>
<dbReference type="Proteomes" id="UP000238163">
    <property type="component" value="Unassembled WGS sequence"/>
</dbReference>
<dbReference type="RefSeq" id="WP_038229124.1">
    <property type="nucleotide sequence ID" value="NZ_CP033577.1"/>
</dbReference>
<protein>
    <submittedName>
        <fullName evidence="2">MSHA biogenesis protein MshK</fullName>
    </submittedName>
</protein>
<gene>
    <name evidence="3" type="ORF">COR51_26865</name>
    <name evidence="2" type="ORF">ECB94_11565</name>
</gene>
<dbReference type="AlphaFoldDB" id="A0A2S9ZFK1"/>
<sequence length="108" mass="11976">MVRAIFIALLSVSMSSWATQDPTAPLGWAQPTQVQTKPKKKVVYRLPTLQSIVCEQAMPCSAVMNDKVVEKGDVINGYKVVNINSENLLLQRAGKQWKLGLFAMDVKN</sequence>
<name>A0A2S9ZFK1_9VIBR</name>
<proteinExistence type="predicted"/>
<evidence type="ECO:0000256" key="1">
    <source>
        <dbReference type="SAM" id="SignalP"/>
    </source>
</evidence>
<accession>A0A2S9ZFK1</accession>
<dbReference type="Proteomes" id="UP000279760">
    <property type="component" value="Chromosome 1"/>
</dbReference>
<evidence type="ECO:0000313" key="3">
    <source>
        <dbReference type="EMBL" id="PRQ64553.1"/>
    </source>
</evidence>
<organism evidence="2 5">
    <name type="scientific">Vibrio mediterranei</name>
    <dbReference type="NCBI Taxonomy" id="689"/>
    <lineage>
        <taxon>Bacteria</taxon>
        <taxon>Pseudomonadati</taxon>
        <taxon>Pseudomonadota</taxon>
        <taxon>Gammaproteobacteria</taxon>
        <taxon>Vibrionales</taxon>
        <taxon>Vibrionaceae</taxon>
        <taxon>Vibrio</taxon>
    </lineage>
</organism>
<keyword evidence="4" id="KW-1185">Reference proteome</keyword>
<reference evidence="2 5" key="3">
    <citation type="submission" date="2018-11" db="EMBL/GenBank/DDBJ databases">
        <title>Complete Genome Sequence of Vbrio mediterranei 117-T6: a Potential Pathogen Bacteria Isolated from the Conchocelis of Pyropia.</title>
        <authorList>
            <person name="Liu Q."/>
        </authorList>
    </citation>
    <scope>NUCLEOTIDE SEQUENCE [LARGE SCALE GENOMIC DNA]</scope>
    <source>
        <strain evidence="2 5">117-T6</strain>
    </source>
</reference>
<dbReference type="EMBL" id="CP033577">
    <property type="protein sequence ID" value="AYV21848.1"/>
    <property type="molecule type" value="Genomic_DNA"/>
</dbReference>
<evidence type="ECO:0000313" key="4">
    <source>
        <dbReference type="Proteomes" id="UP000238163"/>
    </source>
</evidence>
<dbReference type="EMBL" id="NWTN01000046">
    <property type="protein sequence ID" value="PRQ64553.1"/>
    <property type="molecule type" value="Genomic_DNA"/>
</dbReference>
<evidence type="ECO:0000313" key="2">
    <source>
        <dbReference type="EMBL" id="AYV21848.1"/>
    </source>
</evidence>
<evidence type="ECO:0000313" key="5">
    <source>
        <dbReference type="Proteomes" id="UP000279760"/>
    </source>
</evidence>